<keyword evidence="1" id="KW-0732">Signal</keyword>
<dbReference type="Pfam" id="PF13517">
    <property type="entry name" value="FG-GAP_3"/>
    <property type="match status" value="1"/>
</dbReference>
<sequence>MTFQIKPFYATLLVTLFCTGLQTRGQVKFVQQPLPTGLEYTPQPGTGFVQVADINGDGFPDVLYTATTAGTLVYLQNNNGESFGTPQPNPFADFVSSTPPGFALNISCSIADFDGDGDLDIWNRLPGASNDNYLLNDKGVYHISPVPQGMEFTLGGVGFVQVADINGDGYFLLLLRNCNM</sequence>
<name>A0ABX7I6W9_9BACT</name>
<gene>
    <name evidence="2" type="ORF">HWI92_11415</name>
</gene>
<accession>A0ABX7I6W9</accession>
<evidence type="ECO:0000256" key="1">
    <source>
        <dbReference type="ARBA" id="ARBA00022729"/>
    </source>
</evidence>
<protein>
    <submittedName>
        <fullName evidence="2">VCBS repeat-containing protein</fullName>
    </submittedName>
</protein>
<evidence type="ECO:0000313" key="3">
    <source>
        <dbReference type="Proteomes" id="UP000612680"/>
    </source>
</evidence>
<dbReference type="Proteomes" id="UP000612680">
    <property type="component" value="Chromosome"/>
</dbReference>
<keyword evidence="3" id="KW-1185">Reference proteome</keyword>
<dbReference type="SUPFAM" id="SSF69318">
    <property type="entry name" value="Integrin alpha N-terminal domain"/>
    <property type="match status" value="1"/>
</dbReference>
<reference evidence="2 3" key="1">
    <citation type="submission" date="2020-06" db="EMBL/GenBank/DDBJ databases">
        <title>Dyadobacter sandarakinus sp. nov., isolated from the soil of the Arctic Yellow River Station.</title>
        <authorList>
            <person name="Zhang Y."/>
            <person name="Peng F."/>
        </authorList>
    </citation>
    <scope>NUCLEOTIDE SEQUENCE [LARGE SCALE GENOMIC DNA]</scope>
    <source>
        <strain evidence="2 3">Q3-56</strain>
    </source>
</reference>
<dbReference type="RefSeq" id="WP_204663818.1">
    <property type="nucleotide sequence ID" value="NZ_CP056775.1"/>
</dbReference>
<dbReference type="InterPro" id="IPR013517">
    <property type="entry name" value="FG-GAP"/>
</dbReference>
<dbReference type="Gene3D" id="2.130.10.130">
    <property type="entry name" value="Integrin alpha, N-terminal"/>
    <property type="match status" value="1"/>
</dbReference>
<proteinExistence type="predicted"/>
<evidence type="ECO:0000313" key="2">
    <source>
        <dbReference type="EMBL" id="QRR01468.1"/>
    </source>
</evidence>
<organism evidence="2 3">
    <name type="scientific">Dyadobacter sandarakinus</name>
    <dbReference type="NCBI Taxonomy" id="2747268"/>
    <lineage>
        <taxon>Bacteria</taxon>
        <taxon>Pseudomonadati</taxon>
        <taxon>Bacteroidota</taxon>
        <taxon>Cytophagia</taxon>
        <taxon>Cytophagales</taxon>
        <taxon>Spirosomataceae</taxon>
        <taxon>Dyadobacter</taxon>
    </lineage>
</organism>
<dbReference type="EMBL" id="CP056775">
    <property type="protein sequence ID" value="QRR01468.1"/>
    <property type="molecule type" value="Genomic_DNA"/>
</dbReference>
<dbReference type="InterPro" id="IPR028994">
    <property type="entry name" value="Integrin_alpha_N"/>
</dbReference>